<protein>
    <submittedName>
        <fullName evidence="9">ABC transporter permease</fullName>
    </submittedName>
</protein>
<evidence type="ECO:0000256" key="3">
    <source>
        <dbReference type="ARBA" id="ARBA00022475"/>
    </source>
</evidence>
<feature type="transmembrane region" description="Helical" evidence="7">
    <location>
        <begin position="180"/>
        <end position="198"/>
    </location>
</feature>
<dbReference type="GO" id="GO:0071916">
    <property type="term" value="F:dipeptide transmembrane transporter activity"/>
    <property type="evidence" value="ECO:0007669"/>
    <property type="project" value="TreeGrafter"/>
</dbReference>
<evidence type="ECO:0000256" key="7">
    <source>
        <dbReference type="RuleBase" id="RU363032"/>
    </source>
</evidence>
<dbReference type="PANTHER" id="PTHR43163:SF6">
    <property type="entry name" value="DIPEPTIDE TRANSPORT SYSTEM PERMEASE PROTEIN DPPB-RELATED"/>
    <property type="match status" value="1"/>
</dbReference>
<name>A0A964E0G8_9PROT</name>
<dbReference type="PANTHER" id="PTHR43163">
    <property type="entry name" value="DIPEPTIDE TRANSPORT SYSTEM PERMEASE PROTEIN DPPB-RELATED"/>
    <property type="match status" value="1"/>
</dbReference>
<accession>A0A964E0G8</accession>
<feature type="transmembrane region" description="Helical" evidence="7">
    <location>
        <begin position="283"/>
        <end position="309"/>
    </location>
</feature>
<feature type="domain" description="ABC transmembrane type-1" evidence="8">
    <location>
        <begin position="107"/>
        <end position="302"/>
    </location>
</feature>
<dbReference type="GO" id="GO:0005886">
    <property type="term" value="C:plasma membrane"/>
    <property type="evidence" value="ECO:0007669"/>
    <property type="project" value="UniProtKB-SubCell"/>
</dbReference>
<feature type="transmembrane region" description="Helical" evidence="7">
    <location>
        <begin position="146"/>
        <end position="168"/>
    </location>
</feature>
<gene>
    <name evidence="9" type="ORF">ASILVAE211_20060</name>
</gene>
<reference evidence="9" key="1">
    <citation type="journal article" date="2021" name="Microorganisms">
        <title>Acidisoma silvae sp. nov. and Acidisomacellulosilytica sp. nov., Two Acidophilic Bacteria Isolated from Decaying Wood, Hydrolyzing Cellulose and Producing Poly-3-hydroxybutyrate.</title>
        <authorList>
            <person name="Mieszkin S."/>
            <person name="Pouder E."/>
            <person name="Uroz S."/>
            <person name="Simon-Colin C."/>
            <person name="Alain K."/>
        </authorList>
    </citation>
    <scope>NUCLEOTIDE SEQUENCE</scope>
    <source>
        <strain evidence="9">HW T2.11</strain>
    </source>
</reference>
<evidence type="ECO:0000256" key="1">
    <source>
        <dbReference type="ARBA" id="ARBA00004651"/>
    </source>
</evidence>
<keyword evidence="10" id="KW-1185">Reference proteome</keyword>
<comment type="caution">
    <text evidence="9">The sequence shown here is derived from an EMBL/GenBank/DDBJ whole genome shotgun (WGS) entry which is preliminary data.</text>
</comment>
<evidence type="ECO:0000256" key="5">
    <source>
        <dbReference type="ARBA" id="ARBA00022989"/>
    </source>
</evidence>
<dbReference type="SUPFAM" id="SSF161098">
    <property type="entry name" value="MetI-like"/>
    <property type="match status" value="1"/>
</dbReference>
<dbReference type="PROSITE" id="PS50928">
    <property type="entry name" value="ABC_TM1"/>
    <property type="match status" value="1"/>
</dbReference>
<dbReference type="EMBL" id="JAESVB010000014">
    <property type="protein sequence ID" value="MCB8877500.1"/>
    <property type="molecule type" value="Genomic_DNA"/>
</dbReference>
<keyword evidence="5 7" id="KW-1133">Transmembrane helix</keyword>
<keyword evidence="4 7" id="KW-0812">Transmembrane</keyword>
<evidence type="ECO:0000256" key="4">
    <source>
        <dbReference type="ARBA" id="ARBA00022692"/>
    </source>
</evidence>
<dbReference type="Proteomes" id="UP000708298">
    <property type="component" value="Unassembled WGS sequence"/>
</dbReference>
<dbReference type="Gene3D" id="1.10.3720.10">
    <property type="entry name" value="MetI-like"/>
    <property type="match status" value="1"/>
</dbReference>
<keyword evidence="2 7" id="KW-0813">Transport</keyword>
<dbReference type="Pfam" id="PF00528">
    <property type="entry name" value="BPD_transp_1"/>
    <property type="match status" value="1"/>
</dbReference>
<feature type="transmembrane region" description="Helical" evidence="7">
    <location>
        <begin position="111"/>
        <end position="134"/>
    </location>
</feature>
<dbReference type="AlphaFoldDB" id="A0A964E0G8"/>
<keyword evidence="6 7" id="KW-0472">Membrane</keyword>
<dbReference type="Pfam" id="PF19300">
    <property type="entry name" value="BPD_transp_1_N"/>
    <property type="match status" value="1"/>
</dbReference>
<evidence type="ECO:0000313" key="9">
    <source>
        <dbReference type="EMBL" id="MCB8877500.1"/>
    </source>
</evidence>
<dbReference type="InterPro" id="IPR000515">
    <property type="entry name" value="MetI-like"/>
</dbReference>
<evidence type="ECO:0000259" key="8">
    <source>
        <dbReference type="PROSITE" id="PS50928"/>
    </source>
</evidence>
<organism evidence="9 10">
    <name type="scientific">Acidisoma silvae</name>
    <dbReference type="NCBI Taxonomy" id="2802396"/>
    <lineage>
        <taxon>Bacteria</taxon>
        <taxon>Pseudomonadati</taxon>
        <taxon>Pseudomonadota</taxon>
        <taxon>Alphaproteobacteria</taxon>
        <taxon>Acetobacterales</taxon>
        <taxon>Acidocellaceae</taxon>
        <taxon>Acidisoma</taxon>
    </lineage>
</organism>
<dbReference type="CDD" id="cd06261">
    <property type="entry name" value="TM_PBP2"/>
    <property type="match status" value="1"/>
</dbReference>
<comment type="subcellular location">
    <subcellularLocation>
        <location evidence="1 7">Cell membrane</location>
        <topology evidence="1 7">Multi-pass membrane protein</topology>
    </subcellularLocation>
</comment>
<sequence length="320" mass="34075">MAQFRDLAVAGARRLATRLASGLLVLWVSVTLTFLALQVVPGDPVKIIAGPGAVLTPDAVAALRQQFGLDQPAVERYLHYLLGLAHGNLGMSYESQQPVTTLIFGQLGSSVALTLAALSVAWIVALLGILLTAARSPVWGGLGRGFEVITSALPDFWLGLLLITAFSFKLHWFPAIGRGLSGLILPALALGIPLAGFLGQITRQSFEDAMAQPFALSVQARGASDLRLRLRHALRHALLPGIALSNWSVGWLLGASVAIEQIFARRGLGALILEAVQRRDFPIIMGSVVLIALVYVLVNIVTDGLTFLVDRRSQAGEARA</sequence>
<reference evidence="9" key="2">
    <citation type="submission" date="2021-01" db="EMBL/GenBank/DDBJ databases">
        <authorList>
            <person name="Mieszkin S."/>
            <person name="Pouder E."/>
            <person name="Alain K."/>
        </authorList>
    </citation>
    <scope>NUCLEOTIDE SEQUENCE</scope>
    <source>
        <strain evidence="9">HW T2.11</strain>
    </source>
</reference>
<evidence type="ECO:0000313" key="10">
    <source>
        <dbReference type="Proteomes" id="UP000708298"/>
    </source>
</evidence>
<feature type="transmembrane region" description="Helical" evidence="7">
    <location>
        <begin position="237"/>
        <end position="263"/>
    </location>
</feature>
<evidence type="ECO:0000256" key="2">
    <source>
        <dbReference type="ARBA" id="ARBA00022448"/>
    </source>
</evidence>
<dbReference type="InterPro" id="IPR035906">
    <property type="entry name" value="MetI-like_sf"/>
</dbReference>
<keyword evidence="3" id="KW-1003">Cell membrane</keyword>
<dbReference type="RefSeq" id="WP_227323149.1">
    <property type="nucleotide sequence ID" value="NZ_JAESVB010000014.1"/>
</dbReference>
<dbReference type="InterPro" id="IPR045621">
    <property type="entry name" value="BPD_transp_1_N"/>
</dbReference>
<comment type="similarity">
    <text evidence="7">Belongs to the binding-protein-dependent transport system permease family.</text>
</comment>
<proteinExistence type="inferred from homology"/>
<evidence type="ECO:0000256" key="6">
    <source>
        <dbReference type="ARBA" id="ARBA00023136"/>
    </source>
</evidence>
<feature type="transmembrane region" description="Helical" evidence="7">
    <location>
        <begin position="21"/>
        <end position="40"/>
    </location>
</feature>